<dbReference type="InterPro" id="IPR004158">
    <property type="entry name" value="DUF247_pln"/>
</dbReference>
<dbReference type="PANTHER" id="PTHR31170:SF17">
    <property type="match status" value="1"/>
</dbReference>
<reference evidence="2 3" key="1">
    <citation type="submission" date="2019-12" db="EMBL/GenBank/DDBJ databases">
        <authorList>
            <person name="Alioto T."/>
            <person name="Alioto T."/>
            <person name="Gomez Garrido J."/>
        </authorList>
    </citation>
    <scope>NUCLEOTIDE SEQUENCE [LARGE SCALE GENOMIC DNA]</scope>
</reference>
<proteinExistence type="predicted"/>
<dbReference type="AlphaFoldDB" id="A0A8S0T661"/>
<keyword evidence="1" id="KW-1133">Transmembrane helix</keyword>
<dbReference type="Proteomes" id="UP000594638">
    <property type="component" value="Unassembled WGS sequence"/>
</dbReference>
<comment type="caution">
    <text evidence="2">The sequence shown here is derived from an EMBL/GenBank/DDBJ whole genome shotgun (WGS) entry which is preliminary data.</text>
</comment>
<keyword evidence="1" id="KW-0472">Membrane</keyword>
<accession>A0A8S0T661</accession>
<dbReference type="OrthoDB" id="672127at2759"/>
<protein>
    <submittedName>
        <fullName evidence="2">Uncharacterized protein</fullName>
    </submittedName>
</protein>
<dbReference type="Pfam" id="PF03140">
    <property type="entry name" value="DUF247"/>
    <property type="match status" value="1"/>
</dbReference>
<evidence type="ECO:0000313" key="2">
    <source>
        <dbReference type="EMBL" id="CAA2999338.1"/>
    </source>
</evidence>
<evidence type="ECO:0000313" key="3">
    <source>
        <dbReference type="Proteomes" id="UP000594638"/>
    </source>
</evidence>
<keyword evidence="1" id="KW-0812">Transmembrane</keyword>
<dbReference type="Gramene" id="OE9A081221T1">
    <property type="protein sequence ID" value="OE9A081221C1"/>
    <property type="gene ID" value="OE9A081221"/>
</dbReference>
<organism evidence="2 3">
    <name type="scientific">Olea europaea subsp. europaea</name>
    <dbReference type="NCBI Taxonomy" id="158383"/>
    <lineage>
        <taxon>Eukaryota</taxon>
        <taxon>Viridiplantae</taxon>
        <taxon>Streptophyta</taxon>
        <taxon>Embryophyta</taxon>
        <taxon>Tracheophyta</taxon>
        <taxon>Spermatophyta</taxon>
        <taxon>Magnoliopsida</taxon>
        <taxon>eudicotyledons</taxon>
        <taxon>Gunneridae</taxon>
        <taxon>Pentapetalae</taxon>
        <taxon>asterids</taxon>
        <taxon>lamiids</taxon>
        <taxon>Lamiales</taxon>
        <taxon>Oleaceae</taxon>
        <taxon>Oleeae</taxon>
        <taxon>Olea</taxon>
    </lineage>
</organism>
<keyword evidence="3" id="KW-1185">Reference proteome</keyword>
<feature type="transmembrane region" description="Helical" evidence="1">
    <location>
        <begin position="401"/>
        <end position="427"/>
    </location>
</feature>
<evidence type="ECO:0000256" key="1">
    <source>
        <dbReference type="SAM" id="Phobius"/>
    </source>
</evidence>
<dbReference type="EMBL" id="CACTIH010005629">
    <property type="protein sequence ID" value="CAA2999338.1"/>
    <property type="molecule type" value="Genomic_DNA"/>
</dbReference>
<gene>
    <name evidence="2" type="ORF">OLEA9_A081221</name>
</gene>
<dbReference type="PANTHER" id="PTHR31170">
    <property type="entry name" value="BNAC04G53230D PROTEIN"/>
    <property type="match status" value="1"/>
</dbReference>
<sequence>MSEAGADTVTVDIDDMLSLSSPPSKPSLFRVGDHLRSINPENLRITIPDAYEPELIAIGPFHIHKRHLQKMQQHKFRYLYLLLQRTGESSVERYVTTVRQLEDRARKYYAEDINLDKNEFVKMLILDGCFIIEFLYMFQDKKCRDEDDYIFQYEHITKQLLHDLMVFENQIPFFIVDSLFKMIKRNNGDNIESLIYNLLQNSIFPLEWKDLPNVTINGPHLLGIVHDLQCSSFATILSQVNTGSPVNMVNIHSAVELEKTGVSFEESESNVLFHIVFENKAMKIPKWEISDSTESLFRNLIAYEHYYTGSSQKYVTEYVFFMHCLVRSPEDAAVLERSKIISNLLGSYEMVHRVINLLGKNIIISGRSPYFRIFSDVSDHCAKIRNTWIATLKREYFNSPWTAISVFAAIILLGLTIIQTACSILSLPQWSH</sequence>
<name>A0A8S0T661_OLEEU</name>